<evidence type="ECO:0000313" key="2">
    <source>
        <dbReference type="EMBL" id="QQS88604.1"/>
    </source>
</evidence>
<dbReference type="PANTHER" id="PTHR40396:SF1">
    <property type="entry name" value="ATPASE AAA-TYPE CORE DOMAIN-CONTAINING PROTEIN"/>
    <property type="match status" value="1"/>
</dbReference>
<protein>
    <submittedName>
        <fullName evidence="2">ATP/GTP-binding protein</fullName>
    </submittedName>
</protein>
<organism evidence="2 3">
    <name type="scientific">Fusobacterium canifelinum</name>
    <dbReference type="NCBI Taxonomy" id="285729"/>
    <lineage>
        <taxon>Bacteria</taxon>
        <taxon>Fusobacteriati</taxon>
        <taxon>Fusobacteriota</taxon>
        <taxon>Fusobacteriia</taxon>
        <taxon>Fusobacteriales</taxon>
        <taxon>Fusobacteriaceae</taxon>
        <taxon>Fusobacterium</taxon>
    </lineage>
</organism>
<dbReference type="Proteomes" id="UP000595375">
    <property type="component" value="Chromosome"/>
</dbReference>
<gene>
    <name evidence="2" type="ORF">I6I83_05565</name>
</gene>
<dbReference type="SUPFAM" id="SSF52540">
    <property type="entry name" value="P-loop containing nucleoside triphosphate hydrolases"/>
    <property type="match status" value="1"/>
</dbReference>
<keyword evidence="3" id="KW-1185">Reference proteome</keyword>
<dbReference type="RefSeq" id="WP_201627891.1">
    <property type="nucleotide sequence ID" value="NZ_CP068114.1"/>
</dbReference>
<evidence type="ECO:0000259" key="1">
    <source>
        <dbReference type="Pfam" id="PF13304"/>
    </source>
</evidence>
<dbReference type="Pfam" id="PF13304">
    <property type="entry name" value="AAA_21"/>
    <property type="match status" value="1"/>
</dbReference>
<accession>A0ABX7CMK5</accession>
<dbReference type="PANTHER" id="PTHR40396">
    <property type="entry name" value="ATPASE-LIKE PROTEIN"/>
    <property type="match status" value="1"/>
</dbReference>
<proteinExistence type="predicted"/>
<dbReference type="InterPro" id="IPR027417">
    <property type="entry name" value="P-loop_NTPase"/>
</dbReference>
<reference evidence="2 3" key="1">
    <citation type="submission" date="2021-01" db="EMBL/GenBank/DDBJ databases">
        <title>FDA dAtabase for Regulatory Grade micrObial Sequences (FDA-ARGOS): Supporting development and validation of Infectious Disease Dx tests.</title>
        <authorList>
            <person name="Sproer C."/>
            <person name="Gronow S."/>
            <person name="Severitt S."/>
            <person name="Schroder I."/>
            <person name="Tallon L."/>
            <person name="Sadzewicz L."/>
            <person name="Zhao X."/>
            <person name="Boylan J."/>
            <person name="Ott S."/>
            <person name="Bowen H."/>
            <person name="Vavikolanu K."/>
            <person name="Mehta A."/>
            <person name="Aluvathingal J."/>
            <person name="Nadendla S."/>
            <person name="Lowell S."/>
            <person name="Myers T."/>
            <person name="Yan Y."/>
            <person name="Sichtig H."/>
        </authorList>
    </citation>
    <scope>NUCLEOTIDE SEQUENCE [LARGE SCALE GENOMIC DNA]</scope>
    <source>
        <strain evidence="2 3">FDAARGOS_1126</strain>
    </source>
</reference>
<name>A0ABX7CMK5_9FUSO</name>
<feature type="domain" description="ATPase AAA-type core" evidence="1">
    <location>
        <begin position="44"/>
        <end position="353"/>
    </location>
</feature>
<dbReference type="EMBL" id="CP068114">
    <property type="protein sequence ID" value="QQS88604.1"/>
    <property type="molecule type" value="Genomic_DNA"/>
</dbReference>
<evidence type="ECO:0000313" key="3">
    <source>
        <dbReference type="Proteomes" id="UP000595375"/>
    </source>
</evidence>
<dbReference type="Gene3D" id="3.40.50.300">
    <property type="entry name" value="P-loop containing nucleotide triphosphate hydrolases"/>
    <property type="match status" value="1"/>
</dbReference>
<sequence length="420" mass="48806">MLLQFYFSNYRSFEGEGILDMRASGSNELSSHIRNTLNEKVLPVTAIYGANASGKSSVFEAFQFMTWCVLESLSFSDDNKKNPYKLKVDSFKFSESREKPSEFEINYIDKKGKKELYYNYGFKIDNSDILEEYLASNTKTGVKRNEDYTYIFKRERNQKLYLDSSIEKFRENLEISLKEKTLLVSLGAKLNIDEFIRVRTWFINTEVINFSNSLYGALLENILLNNIIESEEVRKNLVSFINSFDDSIINIEVEKISAIDENDKDNYRVFTIHKSDKGTSTARISMNEESSGTKKMFSLYQTLLDVLEKGGVFFADELDIKLHPLLMRNILLTFTDKEKNPNNAQLIFTTHNTIYMDMDLLRRDEIWFVEKDNGVSNLYSLDDITNEKGEKVRKDSNYEKHYLLGNYGAIPNLKNLLGRE</sequence>
<dbReference type="InterPro" id="IPR003959">
    <property type="entry name" value="ATPase_AAA_core"/>
</dbReference>